<reference evidence="2 3" key="1">
    <citation type="journal article" date="2013" name="PLoS ONE">
        <title>Lactobacillus paracasei comparative genomics: towards species pan-genome definition and exploitation of diversity.</title>
        <authorList>
            <person name="Smokvina T."/>
            <person name="Wels M."/>
            <person name="Polka J."/>
            <person name="Chervaux C."/>
            <person name="Brisse S."/>
            <person name="Boekhorst J."/>
            <person name="van Hylckama Vlieg J.E."/>
            <person name="Siezen R.J."/>
        </authorList>
    </citation>
    <scope>NUCLEOTIDE SEQUENCE [LARGE SCALE GENOMIC DNA]</scope>
    <source>
        <strain evidence="2 3">Lpp14</strain>
    </source>
</reference>
<comment type="caution">
    <text evidence="2">The sequence shown here is derived from an EMBL/GenBank/DDBJ whole genome shotgun (WGS) entry which is preliminary data.</text>
</comment>
<dbReference type="PANTHER" id="PTHR36110">
    <property type="entry name" value="RING-CLEAVING DIOXYGENASE MHQE-RELATED"/>
    <property type="match status" value="1"/>
</dbReference>
<dbReference type="GO" id="GO:0016829">
    <property type="term" value="F:lyase activity"/>
    <property type="evidence" value="ECO:0007669"/>
    <property type="project" value="UniProtKB-KW"/>
</dbReference>
<evidence type="ECO:0000313" key="2">
    <source>
        <dbReference type="EMBL" id="EPC62541.1"/>
    </source>
</evidence>
<organism evidence="2 3">
    <name type="scientific">Lacticaseibacillus paracasei subsp. paracasei Lpp14</name>
    <dbReference type="NCBI Taxonomy" id="1256204"/>
    <lineage>
        <taxon>Bacteria</taxon>
        <taxon>Bacillati</taxon>
        <taxon>Bacillota</taxon>
        <taxon>Bacilli</taxon>
        <taxon>Lactobacillales</taxon>
        <taxon>Lactobacillaceae</taxon>
        <taxon>Lacticaseibacillus</taxon>
    </lineage>
</organism>
<dbReference type="Proteomes" id="UP000014264">
    <property type="component" value="Unassembled WGS sequence"/>
</dbReference>
<protein>
    <submittedName>
        <fullName evidence="2">Lactoylglutathione lyase-like protein</fullName>
    </submittedName>
</protein>
<dbReference type="Gene3D" id="3.10.180.10">
    <property type="entry name" value="2,3-Dihydroxybiphenyl 1,2-Dioxygenase, domain 1"/>
    <property type="match status" value="2"/>
</dbReference>
<dbReference type="InterPro" id="IPR029068">
    <property type="entry name" value="Glyas_Bleomycin-R_OHBP_Dase"/>
</dbReference>
<dbReference type="SUPFAM" id="SSF54593">
    <property type="entry name" value="Glyoxalase/Bleomycin resistance protein/Dihydroxybiphenyl dioxygenase"/>
    <property type="match status" value="1"/>
</dbReference>
<evidence type="ECO:0000259" key="1">
    <source>
        <dbReference type="PROSITE" id="PS51819"/>
    </source>
</evidence>
<keyword evidence="2" id="KW-0456">Lyase</keyword>
<gene>
    <name evidence="2" type="ORF">Lpp14_07564</name>
</gene>
<dbReference type="PROSITE" id="PS51819">
    <property type="entry name" value="VOC"/>
    <property type="match status" value="2"/>
</dbReference>
<sequence length="299" mass="33124">MTRLHHVSLLTGDAPATIQFYTKVLGLRLVKNTVNQENVHVRHLFFGDYQGTPGSVVTFFAIDRLGHRYDGQNQLGGIDLAIPTGSLAFWEQRLRMAGCVVTATLTSLTLVDPADTPVRLLVTDQTLPTQLVVPNDVPGENKITGLINVDLPVADHEAEKTFFQTMLGVTPENNQFRLEAGNTLTLKPSLTDSIKRFGRGSMDHFALTVDHEEALPRLGTIAAQHGYEVEEFADRGWFKSLYVRDPADNRIEFATTEPGFALDEPLAHLGEGLGLPPKFEAQRQAIETYFKTKGVDFHD</sequence>
<evidence type="ECO:0000313" key="3">
    <source>
        <dbReference type="Proteomes" id="UP000014264"/>
    </source>
</evidence>
<dbReference type="PANTHER" id="PTHR36110:SF4">
    <property type="entry name" value="RING-CLEAVING DIOXYGENASE MHQA-RELATED"/>
    <property type="match status" value="1"/>
</dbReference>
<name>A0A829GR07_LACPA</name>
<proteinExistence type="predicted"/>
<dbReference type="AlphaFoldDB" id="A0A829GR07"/>
<dbReference type="InterPro" id="IPR052537">
    <property type="entry name" value="Extradiol_RC_dioxygenase"/>
</dbReference>
<feature type="domain" description="VOC" evidence="1">
    <location>
        <begin position="145"/>
        <end position="256"/>
    </location>
</feature>
<dbReference type="Pfam" id="PF00903">
    <property type="entry name" value="Glyoxalase"/>
    <property type="match status" value="2"/>
</dbReference>
<dbReference type="InterPro" id="IPR037523">
    <property type="entry name" value="VOC_core"/>
</dbReference>
<dbReference type="InterPro" id="IPR004360">
    <property type="entry name" value="Glyas_Fos-R_dOase_dom"/>
</dbReference>
<dbReference type="EMBL" id="ANJZ01000182">
    <property type="protein sequence ID" value="EPC62541.1"/>
    <property type="molecule type" value="Genomic_DNA"/>
</dbReference>
<feature type="domain" description="VOC" evidence="1">
    <location>
        <begin position="3"/>
        <end position="134"/>
    </location>
</feature>
<accession>A0A829GR07</accession>